<evidence type="ECO:0000313" key="3">
    <source>
        <dbReference type="Proteomes" id="UP000266721"/>
    </source>
</evidence>
<evidence type="ECO:0000313" key="2">
    <source>
        <dbReference type="EMBL" id="OPL21053.1"/>
    </source>
</evidence>
<evidence type="ECO:0000256" key="1">
    <source>
        <dbReference type="SAM" id="Phobius"/>
    </source>
</evidence>
<reference evidence="2 3" key="1">
    <citation type="journal article" date="2016" name="PLoS ONE">
        <title>A First Insight into the Genome of the Filter-Feeder Mussel Mytilus galloprovincialis.</title>
        <authorList>
            <person name="Murgarella M."/>
            <person name="Puiu D."/>
            <person name="Novoa B."/>
            <person name="Figueras A."/>
            <person name="Posada D."/>
            <person name="Canchaya C."/>
        </authorList>
    </citation>
    <scope>NUCLEOTIDE SEQUENCE [LARGE SCALE GENOMIC DNA]</scope>
    <source>
        <tissue evidence="2">Muscle</tissue>
    </source>
</reference>
<dbReference type="EMBL" id="KV595752">
    <property type="protein sequence ID" value="OPL21053.1"/>
    <property type="molecule type" value="Genomic_DNA"/>
</dbReference>
<keyword evidence="1" id="KW-0812">Transmembrane</keyword>
<organism evidence="2 3">
    <name type="scientific">Mytilus galloprovincialis</name>
    <name type="common">Mediterranean mussel</name>
    <dbReference type="NCBI Taxonomy" id="29158"/>
    <lineage>
        <taxon>Eukaryota</taxon>
        <taxon>Metazoa</taxon>
        <taxon>Spiralia</taxon>
        <taxon>Lophotrochozoa</taxon>
        <taxon>Mollusca</taxon>
        <taxon>Bivalvia</taxon>
        <taxon>Autobranchia</taxon>
        <taxon>Pteriomorphia</taxon>
        <taxon>Mytilida</taxon>
        <taxon>Mytiloidea</taxon>
        <taxon>Mytilidae</taxon>
        <taxon>Mytilinae</taxon>
        <taxon>Mytilus</taxon>
    </lineage>
</organism>
<feature type="non-terminal residue" evidence="2">
    <location>
        <position position="1"/>
    </location>
</feature>
<proteinExistence type="predicted"/>
<dbReference type="AlphaFoldDB" id="A0A3R5TS05"/>
<dbReference type="Proteomes" id="UP000266721">
    <property type="component" value="Unassembled WGS sequence"/>
</dbReference>
<sequence>MPYLNHKDIKSLSMIKSCYFLVVIALYINDLVAQKQGSMALPLYQGGFGTLKGHHRESLVAKKHKPIFKGELTRTEDSGTRADFDLSHRIKNWELNAGGFASSKGHRGVNLGVSHNRKNLKLGLSVFGDNQGGRGVLADTTQEHDISVQNDIPLMSRRSSFYSTVLPDVKTNVHNSTTHIW</sequence>
<feature type="transmembrane region" description="Helical" evidence="1">
    <location>
        <begin position="12"/>
        <end position="29"/>
    </location>
</feature>
<name>A0A3R5TS05_MYTGA</name>
<keyword evidence="1" id="KW-0472">Membrane</keyword>
<keyword evidence="1" id="KW-1133">Transmembrane helix</keyword>
<accession>A0A3R5TS05</accession>
<protein>
    <submittedName>
        <fullName evidence="2">Uncharacterized protein</fullName>
    </submittedName>
</protein>
<gene>
    <name evidence="2" type="ORF">AM593_10846</name>
</gene>
<keyword evidence="3" id="KW-1185">Reference proteome</keyword>